<protein>
    <recommendedName>
        <fullName evidence="1">Altered inheritance of mitochondria protein 41</fullName>
    </recommendedName>
</protein>
<sequence>MASLIVKPAVLRRARLAMRPCMHCRHYAAESTPPSLLSKLRSDLKTAMKEKDKDRLNVLRSLLAEVTNAAKTSSPIQSDMQVLSLLRKRSAAAKNASSEFAAAGRDDLVEQENRQAHIIEEYAGGVKTMGESEIGEAVNKVVDALKTASEKLNMGDVLKKLLGPGGSLDGKNVEKSEVARLVKKALGQ</sequence>
<comment type="subcellular location">
    <subcellularLocation>
        <location evidence="1">Mitochondrion</location>
    </subcellularLocation>
</comment>
<keyword evidence="1" id="KW-0496">Mitochondrion</keyword>
<dbReference type="PANTHER" id="PTHR28055">
    <property type="entry name" value="ALTERED INHERITANCE OF MITOCHONDRIA PROTEIN 41, MITOCHONDRIAL"/>
    <property type="match status" value="1"/>
</dbReference>
<organism evidence="2 3">
    <name type="scientific">Acrodontium crateriforme</name>
    <dbReference type="NCBI Taxonomy" id="150365"/>
    <lineage>
        <taxon>Eukaryota</taxon>
        <taxon>Fungi</taxon>
        <taxon>Dikarya</taxon>
        <taxon>Ascomycota</taxon>
        <taxon>Pezizomycotina</taxon>
        <taxon>Dothideomycetes</taxon>
        <taxon>Dothideomycetidae</taxon>
        <taxon>Mycosphaerellales</taxon>
        <taxon>Teratosphaeriaceae</taxon>
        <taxon>Acrodontium</taxon>
    </lineage>
</organism>
<dbReference type="GO" id="GO:0005739">
    <property type="term" value="C:mitochondrion"/>
    <property type="evidence" value="ECO:0007669"/>
    <property type="project" value="UniProtKB-SubCell"/>
</dbReference>
<dbReference type="InterPro" id="IPR042184">
    <property type="entry name" value="YqeY/Aim41_N"/>
</dbReference>
<dbReference type="AlphaFoldDB" id="A0AAQ3M053"/>
<name>A0AAQ3M053_9PEZI</name>
<dbReference type="PANTHER" id="PTHR28055:SF1">
    <property type="entry name" value="ALTERED INHERITANCE OF MITOCHONDRIA PROTEIN 41, MITOCHONDRIAL"/>
    <property type="match status" value="1"/>
</dbReference>
<dbReference type="EMBL" id="CP138582">
    <property type="protein sequence ID" value="WPG99193.1"/>
    <property type="molecule type" value="Genomic_DNA"/>
</dbReference>
<dbReference type="InterPro" id="IPR003789">
    <property type="entry name" value="Asn/Gln_tRNA_amidoTrase-B-like"/>
</dbReference>
<keyword evidence="3" id="KW-1185">Reference proteome</keyword>
<proteinExistence type="inferred from homology"/>
<evidence type="ECO:0000313" key="2">
    <source>
        <dbReference type="EMBL" id="WPG99193.1"/>
    </source>
</evidence>
<dbReference type="Pfam" id="PF09424">
    <property type="entry name" value="YqeY"/>
    <property type="match status" value="1"/>
</dbReference>
<dbReference type="Gene3D" id="1.10.1510.10">
    <property type="entry name" value="Uncharacterised protein YqeY/AIM41 PF09424, N-terminal domain"/>
    <property type="match status" value="1"/>
</dbReference>
<accession>A0AAQ3M053</accession>
<evidence type="ECO:0000256" key="1">
    <source>
        <dbReference type="RuleBase" id="RU365099"/>
    </source>
</evidence>
<evidence type="ECO:0000313" key="3">
    <source>
        <dbReference type="Proteomes" id="UP001303373"/>
    </source>
</evidence>
<comment type="similarity">
    <text evidence="1">Belongs to the AIM41 family.</text>
</comment>
<gene>
    <name evidence="1" type="primary">AIM41</name>
    <name evidence="2" type="ORF">R9X50_00200400</name>
</gene>
<dbReference type="GO" id="GO:0016884">
    <property type="term" value="F:carbon-nitrogen ligase activity, with glutamine as amido-N-donor"/>
    <property type="evidence" value="ECO:0007669"/>
    <property type="project" value="UniProtKB-UniRule"/>
</dbReference>
<dbReference type="Proteomes" id="UP001303373">
    <property type="component" value="Chromosome 3"/>
</dbReference>
<dbReference type="SUPFAM" id="SSF89095">
    <property type="entry name" value="GatB/YqeY motif"/>
    <property type="match status" value="1"/>
</dbReference>
<dbReference type="InterPro" id="IPR019004">
    <property type="entry name" value="YqeY/Aim41"/>
</dbReference>
<reference evidence="2 3" key="1">
    <citation type="submission" date="2023-11" db="EMBL/GenBank/DDBJ databases">
        <title>An acidophilic fungus is an integral part of prey digestion in a carnivorous sundew plant.</title>
        <authorList>
            <person name="Tsai I.J."/>
        </authorList>
    </citation>
    <scope>NUCLEOTIDE SEQUENCE [LARGE SCALE GENOMIC DNA]</scope>
    <source>
        <strain evidence="2">169a</strain>
    </source>
</reference>